<evidence type="ECO:0000256" key="2">
    <source>
        <dbReference type="SAM" id="SignalP"/>
    </source>
</evidence>
<dbReference type="PANTHER" id="PTHR46825">
    <property type="entry name" value="D-ALANYL-D-ALANINE-CARBOXYPEPTIDASE/ENDOPEPTIDASE AMPH"/>
    <property type="match status" value="1"/>
</dbReference>
<accession>A0A395MH16</accession>
<dbReference type="PANTHER" id="PTHR46825:SF9">
    <property type="entry name" value="BETA-LACTAMASE-RELATED DOMAIN-CONTAINING PROTEIN"/>
    <property type="match status" value="1"/>
</dbReference>
<dbReference type="SUPFAM" id="SSF56601">
    <property type="entry name" value="beta-lactamase/transpeptidase-like"/>
    <property type="match status" value="1"/>
</dbReference>
<dbReference type="AlphaFoldDB" id="A0A395MH16"/>
<dbReference type="InterPro" id="IPR049511">
    <property type="entry name" value="PGH-like_rpt"/>
</dbReference>
<keyword evidence="5" id="KW-1185">Reference proteome</keyword>
<evidence type="ECO:0000313" key="4">
    <source>
        <dbReference type="EMBL" id="RFN47218.1"/>
    </source>
</evidence>
<dbReference type="Pfam" id="PF00144">
    <property type="entry name" value="Beta-lactamase"/>
    <property type="match status" value="1"/>
</dbReference>
<comment type="caution">
    <text evidence="4">The sequence shown here is derived from an EMBL/GenBank/DDBJ whole genome shotgun (WGS) entry which is preliminary data.</text>
</comment>
<dbReference type="Pfam" id="PF17660">
    <property type="entry name" value="BTRD1"/>
    <property type="match status" value="2"/>
</dbReference>
<comment type="similarity">
    <text evidence="1">Belongs to the peptidase S12 family.</text>
</comment>
<reference evidence="4 5" key="1">
    <citation type="journal article" date="2018" name="PLoS Pathog.">
        <title>Evolution of structural diversity of trichothecenes, a family of toxins produced by plant pathogenic and entomopathogenic fungi.</title>
        <authorList>
            <person name="Proctor R.H."/>
            <person name="McCormick S.P."/>
            <person name="Kim H.S."/>
            <person name="Cardoza R.E."/>
            <person name="Stanley A.M."/>
            <person name="Lindo L."/>
            <person name="Kelly A."/>
            <person name="Brown D.W."/>
            <person name="Lee T."/>
            <person name="Vaughan M.M."/>
            <person name="Alexander N.J."/>
            <person name="Busman M."/>
            <person name="Gutierrez S."/>
        </authorList>
    </citation>
    <scope>NUCLEOTIDE SEQUENCE [LARGE SCALE GENOMIC DNA]</scope>
    <source>
        <strain evidence="4 5">NRRL 13405</strain>
    </source>
</reference>
<feature type="domain" description="Beta-lactamase-related" evidence="3">
    <location>
        <begin position="319"/>
        <end position="576"/>
    </location>
</feature>
<dbReference type="InterPro" id="IPR001466">
    <property type="entry name" value="Beta-lactam-related"/>
</dbReference>
<protein>
    <submittedName>
        <fullName evidence="4">Penicillin-binding protein</fullName>
    </submittedName>
</protein>
<name>A0A395MH16_9HYPO</name>
<keyword evidence="2" id="KW-0732">Signal</keyword>
<evidence type="ECO:0000256" key="1">
    <source>
        <dbReference type="ARBA" id="ARBA00038215"/>
    </source>
</evidence>
<dbReference type="InterPro" id="IPR050491">
    <property type="entry name" value="AmpC-like"/>
</dbReference>
<dbReference type="EMBL" id="PXXK01000266">
    <property type="protein sequence ID" value="RFN47218.1"/>
    <property type="molecule type" value="Genomic_DNA"/>
</dbReference>
<feature type="signal peptide" evidence="2">
    <location>
        <begin position="1"/>
        <end position="19"/>
    </location>
</feature>
<evidence type="ECO:0000259" key="3">
    <source>
        <dbReference type="Pfam" id="PF00144"/>
    </source>
</evidence>
<dbReference type="Gene3D" id="3.40.710.10">
    <property type="entry name" value="DD-peptidase/beta-lactamase superfamily"/>
    <property type="match status" value="1"/>
</dbReference>
<organism evidence="4 5">
    <name type="scientific">Fusarium flagelliforme</name>
    <dbReference type="NCBI Taxonomy" id="2675880"/>
    <lineage>
        <taxon>Eukaryota</taxon>
        <taxon>Fungi</taxon>
        <taxon>Dikarya</taxon>
        <taxon>Ascomycota</taxon>
        <taxon>Pezizomycotina</taxon>
        <taxon>Sordariomycetes</taxon>
        <taxon>Hypocreomycetidae</taxon>
        <taxon>Hypocreales</taxon>
        <taxon>Nectriaceae</taxon>
        <taxon>Fusarium</taxon>
        <taxon>Fusarium incarnatum-equiseti species complex</taxon>
    </lineage>
</organism>
<dbReference type="InterPro" id="IPR012338">
    <property type="entry name" value="Beta-lactam/transpept-like"/>
</dbReference>
<feature type="chain" id="PRO_5017244114" evidence="2">
    <location>
        <begin position="20"/>
        <end position="714"/>
    </location>
</feature>
<gene>
    <name evidence="4" type="ORF">FIE12Z_8502</name>
</gene>
<proteinExistence type="inferred from homology"/>
<dbReference type="Proteomes" id="UP000265631">
    <property type="component" value="Unassembled WGS sequence"/>
</dbReference>
<dbReference type="STRING" id="2594813.A0A395MH16"/>
<sequence>MRLKVLGSLLAFLPSLLHAQNDEQIYERPTDERPTVGWYFGINENEHERRVKDLKANNFRPMSLSAYGNPGETRYAMTWINDGIVGHGWQMAWGLNLKRFNKWVKEWELQGLRMTAVSANGPEDSAEFHGIMVEDPNVIKWGHDCDIKDIDAYMANKDSNGLSRVVSFRMYGEADDRRYCVVLHENEGHERWALEHTEEGLMPGQSWSSTFNYPHASRQFLRPSKLFMSDDGVITPLVTDMSTGGWSAAIRLNNTELYNMIKAQSAQWFLPMDIQGRAGLGKTQYNAIFVERMRYLPRKWKAKGEVASFRNNKQAKEGLDHIMKNFMKENGIRQAQVAIGARGHVMAERSYTWAETTYGTVSRDDKFLLGGVSKMFLYSAVKWCVKNLLFDYDTPVYELLGYHKPFDRRAEDITIQHLLDHTAGYDRKASGEAAFQFREAAMQSPSKGKKPATLDDLIKYKLKKKLDYNPGERMVHSHYGSMLLGHVVANLTEMPYVEFLKKHILDGLDVDVFVTDANAHLKDKIHPDGLQVGVDARFPADKQHVPGAYGGDGAIKEECAAAFSLRASASALVKFAGKHCTYPSPLYYRDSKLTIIFTAVARMGHRRSGYRRGGVEGGYAFVESYGEDFDWAVVFNTREFASKDAVLGLVDKMHKFMDYTLSEKRYGPHMLECNPGDKILKKDYPGLAGITPEDLGHLPDCTKEQMDKMFRDGK</sequence>
<evidence type="ECO:0000313" key="5">
    <source>
        <dbReference type="Proteomes" id="UP000265631"/>
    </source>
</evidence>